<organism evidence="3 4">
    <name type="scientific">Niabella ginsenosidivorans</name>
    <dbReference type="NCBI Taxonomy" id="1176587"/>
    <lineage>
        <taxon>Bacteria</taxon>
        <taxon>Pseudomonadati</taxon>
        <taxon>Bacteroidota</taxon>
        <taxon>Chitinophagia</taxon>
        <taxon>Chitinophagales</taxon>
        <taxon>Chitinophagaceae</taxon>
        <taxon>Niabella</taxon>
    </lineage>
</organism>
<evidence type="ECO:0000313" key="4">
    <source>
        <dbReference type="Proteomes" id="UP000077667"/>
    </source>
</evidence>
<feature type="domain" description="Activator of Hsp90 ATPase homologue 1/2-like C-terminal" evidence="2">
    <location>
        <begin position="163"/>
        <end position="292"/>
    </location>
</feature>
<proteinExistence type="inferred from homology"/>
<protein>
    <recommendedName>
        <fullName evidence="2">Activator of Hsp90 ATPase homologue 1/2-like C-terminal domain-containing protein</fullName>
    </recommendedName>
</protein>
<dbReference type="EMBL" id="CP015772">
    <property type="protein sequence ID" value="ANH80485.1"/>
    <property type="molecule type" value="Genomic_DNA"/>
</dbReference>
<feature type="domain" description="Activator of Hsp90 ATPase homologue 1/2-like C-terminal" evidence="2">
    <location>
        <begin position="20"/>
        <end position="148"/>
    </location>
</feature>
<dbReference type="KEGG" id="nia:A8C56_05305"/>
<comment type="similarity">
    <text evidence="1">Belongs to the AHA1 family.</text>
</comment>
<dbReference type="CDD" id="cd08894">
    <property type="entry name" value="SRPBCC_CalC_Aha1-like_1"/>
    <property type="match status" value="1"/>
</dbReference>
<dbReference type="AlphaFoldDB" id="A0A1A9HZH5"/>
<dbReference type="Proteomes" id="UP000077667">
    <property type="component" value="Chromosome"/>
</dbReference>
<dbReference type="InterPro" id="IPR013538">
    <property type="entry name" value="ASHA1/2-like_C"/>
</dbReference>
<dbReference type="SUPFAM" id="SSF55961">
    <property type="entry name" value="Bet v1-like"/>
    <property type="match status" value="2"/>
</dbReference>
<evidence type="ECO:0000313" key="3">
    <source>
        <dbReference type="EMBL" id="ANH80485.1"/>
    </source>
</evidence>
<dbReference type="STRING" id="1176587.A8C56_05305"/>
<dbReference type="CDD" id="cd07814">
    <property type="entry name" value="SRPBCC_CalC_Aha1-like"/>
    <property type="match status" value="1"/>
</dbReference>
<dbReference type="InterPro" id="IPR023393">
    <property type="entry name" value="START-like_dom_sf"/>
</dbReference>
<reference evidence="3 4" key="1">
    <citation type="submission" date="2016-05" db="EMBL/GenBank/DDBJ databases">
        <title>Niabella ginsenosidivorans BS26 whole genome sequencing.</title>
        <authorList>
            <person name="Im W.T."/>
            <person name="Siddiqi M.Z."/>
        </authorList>
    </citation>
    <scope>NUCLEOTIDE SEQUENCE [LARGE SCALE GENOMIC DNA]</scope>
    <source>
        <strain evidence="3 4">BS26</strain>
    </source>
</reference>
<dbReference type="Gene3D" id="3.30.530.20">
    <property type="match status" value="2"/>
</dbReference>
<gene>
    <name evidence="3" type="ORF">A8C56_05305</name>
</gene>
<sequence length="293" mass="34424">MQNEKNDTAGRELRISRLLDAPVELVWEVWTDPGHIKNWWGPDGFTNTITKMELQPEGEWDLIMHGPDGTDYKNKSVFKEVVKHKKLVYEHISGPRFLATITFESRGNKTFIEWHMLFETKEVFIQTVKTFKADEGLKQNVERLNRYLQQKTDDPISITQELNAPVNKVWSAITSRAEMIQWYFEMIPAFEPIVGFETSFNVHTPDNKDYLHLWKVTEVIPQRRIVYNWKYKGSPGSSFVVWELTASDNKTILEFSHHGQSSFPKDNPDFARESCVKGWEYFISQRLKKFLEN</sequence>
<name>A0A1A9HZH5_9BACT</name>
<evidence type="ECO:0000259" key="2">
    <source>
        <dbReference type="Pfam" id="PF08327"/>
    </source>
</evidence>
<dbReference type="Pfam" id="PF08327">
    <property type="entry name" value="AHSA1"/>
    <property type="match status" value="2"/>
</dbReference>
<keyword evidence="4" id="KW-1185">Reference proteome</keyword>
<evidence type="ECO:0000256" key="1">
    <source>
        <dbReference type="ARBA" id="ARBA00006817"/>
    </source>
</evidence>
<dbReference type="RefSeq" id="WP_067753028.1">
    <property type="nucleotide sequence ID" value="NZ_CP015772.1"/>
</dbReference>
<accession>A0A1A9HZH5</accession>